<dbReference type="AlphaFoldDB" id="A0A2N6SP40"/>
<comment type="caution">
    <text evidence="9">The sequence shown here is derived from an EMBL/GenBank/DDBJ whole genome shotgun (WGS) entry which is preliminary data.</text>
</comment>
<name>A0A2N6SP40_9LACT</name>
<evidence type="ECO:0000259" key="8">
    <source>
        <dbReference type="Pfam" id="PF21981"/>
    </source>
</evidence>
<dbReference type="InterPro" id="IPR003783">
    <property type="entry name" value="Regulatory_RecX"/>
</dbReference>
<dbReference type="Proteomes" id="UP000235682">
    <property type="component" value="Unassembled WGS sequence"/>
</dbReference>
<evidence type="ECO:0000313" key="10">
    <source>
        <dbReference type="Proteomes" id="UP000235682"/>
    </source>
</evidence>
<dbReference type="OrthoDB" id="5421057at2"/>
<protein>
    <recommendedName>
        <fullName evidence="4 6">Regulatory protein RecX</fullName>
    </recommendedName>
</protein>
<proteinExistence type="inferred from homology"/>
<dbReference type="Pfam" id="PF21981">
    <property type="entry name" value="RecX_HTH3"/>
    <property type="match status" value="2"/>
</dbReference>
<evidence type="ECO:0000313" key="9">
    <source>
        <dbReference type="EMBL" id="PMC58837.1"/>
    </source>
</evidence>
<dbReference type="NCBIfam" id="NF010733">
    <property type="entry name" value="PRK14135.1"/>
    <property type="match status" value="1"/>
</dbReference>
<dbReference type="InterPro" id="IPR053925">
    <property type="entry name" value="RecX_HTH_3rd"/>
</dbReference>
<dbReference type="STRING" id="84521.SAMN04487994_10374"/>
<comment type="function">
    <text evidence="1 6">Modulates RecA activity.</text>
</comment>
<evidence type="ECO:0000256" key="5">
    <source>
        <dbReference type="ARBA" id="ARBA00022490"/>
    </source>
</evidence>
<evidence type="ECO:0000256" key="6">
    <source>
        <dbReference type="HAMAP-Rule" id="MF_01114"/>
    </source>
</evidence>
<keyword evidence="5 6" id="KW-0963">Cytoplasm</keyword>
<evidence type="ECO:0000256" key="4">
    <source>
        <dbReference type="ARBA" id="ARBA00018111"/>
    </source>
</evidence>
<organism evidence="9 10">
    <name type="scientific">Dolosicoccus paucivorans</name>
    <dbReference type="NCBI Taxonomy" id="84521"/>
    <lineage>
        <taxon>Bacteria</taxon>
        <taxon>Bacillati</taxon>
        <taxon>Bacillota</taxon>
        <taxon>Bacilli</taxon>
        <taxon>Lactobacillales</taxon>
        <taxon>Aerococcaceae</taxon>
        <taxon>Dolosicoccus</taxon>
    </lineage>
</organism>
<evidence type="ECO:0000256" key="2">
    <source>
        <dbReference type="ARBA" id="ARBA00004496"/>
    </source>
</evidence>
<evidence type="ECO:0000259" key="7">
    <source>
        <dbReference type="Pfam" id="PF02631"/>
    </source>
</evidence>
<dbReference type="PANTHER" id="PTHR33602:SF1">
    <property type="entry name" value="REGULATORY PROTEIN RECX FAMILY PROTEIN"/>
    <property type="match status" value="1"/>
</dbReference>
<evidence type="ECO:0000256" key="1">
    <source>
        <dbReference type="ARBA" id="ARBA00003529"/>
    </source>
</evidence>
<dbReference type="InterPro" id="IPR036388">
    <property type="entry name" value="WH-like_DNA-bd_sf"/>
</dbReference>
<dbReference type="InterPro" id="IPR053924">
    <property type="entry name" value="RecX_HTH_2nd"/>
</dbReference>
<dbReference type="EMBL" id="PNHE01000005">
    <property type="protein sequence ID" value="PMC58837.1"/>
    <property type="molecule type" value="Genomic_DNA"/>
</dbReference>
<dbReference type="GO" id="GO:0006282">
    <property type="term" value="P:regulation of DNA repair"/>
    <property type="evidence" value="ECO:0007669"/>
    <property type="project" value="UniProtKB-UniRule"/>
</dbReference>
<dbReference type="PANTHER" id="PTHR33602">
    <property type="entry name" value="REGULATORY PROTEIN RECX FAMILY PROTEIN"/>
    <property type="match status" value="1"/>
</dbReference>
<dbReference type="HAMAP" id="MF_01114">
    <property type="entry name" value="RecX"/>
    <property type="match status" value="1"/>
</dbReference>
<feature type="domain" description="RecX second three-helical" evidence="7">
    <location>
        <begin position="118"/>
        <end position="159"/>
    </location>
</feature>
<reference evidence="9 10" key="1">
    <citation type="submission" date="2017-09" db="EMBL/GenBank/DDBJ databases">
        <title>Bacterial strain isolated from the female urinary microbiota.</title>
        <authorList>
            <person name="Thomas-White K."/>
            <person name="Kumar N."/>
            <person name="Forster S."/>
            <person name="Putonti C."/>
            <person name="Lawley T."/>
            <person name="Wolfe A.J."/>
        </authorList>
    </citation>
    <scope>NUCLEOTIDE SEQUENCE [LARGE SCALE GENOMIC DNA]</scope>
    <source>
        <strain evidence="9 10">UMB0852</strain>
    </source>
</reference>
<accession>A0A2N6SP40</accession>
<feature type="domain" description="RecX third three-helical" evidence="8">
    <location>
        <begin position="225"/>
        <end position="270"/>
    </location>
</feature>
<feature type="domain" description="RecX third three-helical" evidence="8">
    <location>
        <begin position="164"/>
        <end position="211"/>
    </location>
</feature>
<dbReference type="Gene3D" id="1.10.10.10">
    <property type="entry name" value="Winged helix-like DNA-binding domain superfamily/Winged helix DNA-binding domain"/>
    <property type="match status" value="4"/>
</dbReference>
<evidence type="ECO:0000256" key="3">
    <source>
        <dbReference type="ARBA" id="ARBA00009695"/>
    </source>
</evidence>
<comment type="subcellular location">
    <subcellularLocation>
        <location evidence="2 6">Cytoplasm</location>
    </subcellularLocation>
</comment>
<dbReference type="GO" id="GO:0005737">
    <property type="term" value="C:cytoplasm"/>
    <property type="evidence" value="ECO:0007669"/>
    <property type="project" value="UniProtKB-SubCell"/>
</dbReference>
<dbReference type="Pfam" id="PF02631">
    <property type="entry name" value="RecX_HTH2"/>
    <property type="match status" value="1"/>
</dbReference>
<keyword evidence="10" id="KW-1185">Reference proteome</keyword>
<comment type="similarity">
    <text evidence="3 6">Belongs to the RecX family.</text>
</comment>
<gene>
    <name evidence="6" type="primary">recX</name>
    <name evidence="9" type="ORF">CJ205_01970</name>
</gene>
<sequence>MDGLKLTKIEQQRNNPKRYSLYIDGQFYMGVDESVVIKFGLLNPRPIDQKQLDEIKQVEFEQSLYLKGIHYLSYGLRTTKEMRDYLTKYLKEHVDEEALDLSLVEDIINRLTTQRYLDDLEYAKSYVQNHALINAKGPERIRMELERKGVSLDHIEEGLQNYDEEMRLDNAIKLSEKYIRTKKQYSVTMLKQKLMQHLMQKGYTREIIDQIWDDLSFEEATERQDDLLEREALKALRRQKRKHSGYELQQRIIATLMRKGFNYGDIREWMDEQEEGWDE</sequence>